<proteinExistence type="predicted"/>
<dbReference type="InterPro" id="IPR019277">
    <property type="entry name" value="DUF2304"/>
</dbReference>
<sequence length="120" mass="13794">MTYQVTSAVLGLGLATTILWLIRRDRLHGHHAFWWLLTAFLVVILGIFPRIIDFFALQLGISYPPTLLFVLGMSMILIKVLSIDLHQSQLERKMRRLAQRLALLEAEQMKQPPAQNNETD</sequence>
<gene>
    <name evidence="2" type="ORF">BLE401_14470</name>
</gene>
<feature type="transmembrane region" description="Helical" evidence="1">
    <location>
        <begin position="67"/>
        <end position="86"/>
    </location>
</feature>
<evidence type="ECO:0000313" key="2">
    <source>
        <dbReference type="EMBL" id="AUI69775.1"/>
    </source>
</evidence>
<feature type="transmembrane region" description="Helical" evidence="1">
    <location>
        <begin position="34"/>
        <end position="61"/>
    </location>
</feature>
<accession>A0A2N9YHA9</accession>
<dbReference type="OrthoDB" id="8812556at2"/>
<dbReference type="RefSeq" id="WP_062152358.1">
    <property type="nucleotide sequence ID" value="NZ_CP012373.2"/>
</dbReference>
<keyword evidence="1" id="KW-0812">Transmembrane</keyword>
<dbReference type="Proteomes" id="UP000234271">
    <property type="component" value="Chromosome"/>
</dbReference>
<dbReference type="EMBL" id="CP018889">
    <property type="protein sequence ID" value="AUI69775.1"/>
    <property type="molecule type" value="Genomic_DNA"/>
</dbReference>
<keyword evidence="1" id="KW-0472">Membrane</keyword>
<organism evidence="2 3">
    <name type="scientific">Beggiatoa leptomitoformis</name>
    <dbReference type="NCBI Taxonomy" id="288004"/>
    <lineage>
        <taxon>Bacteria</taxon>
        <taxon>Pseudomonadati</taxon>
        <taxon>Pseudomonadota</taxon>
        <taxon>Gammaproteobacteria</taxon>
        <taxon>Thiotrichales</taxon>
        <taxon>Thiotrichaceae</taxon>
        <taxon>Beggiatoa</taxon>
    </lineage>
</organism>
<reference evidence="3" key="1">
    <citation type="submission" date="2016-12" db="EMBL/GenBank/DDBJ databases">
        <title>Complete Genome Sequence of Beggiatoa leptomitiformis D-401.</title>
        <authorList>
            <person name="Fomenkov A."/>
            <person name="Vincze T."/>
            <person name="Grabovich M."/>
            <person name="Anton B.P."/>
            <person name="Dubinina G."/>
            <person name="Orlova M."/>
            <person name="Belousova E."/>
            <person name="Roberts R.J."/>
        </authorList>
    </citation>
    <scope>NUCLEOTIDE SEQUENCE [LARGE SCALE GENOMIC DNA]</scope>
    <source>
        <strain evidence="3">D-401</strain>
    </source>
</reference>
<keyword evidence="3" id="KW-1185">Reference proteome</keyword>
<dbReference type="KEGG" id="blep:AL038_09810"/>
<feature type="transmembrane region" description="Helical" evidence="1">
    <location>
        <begin position="6"/>
        <end position="22"/>
    </location>
</feature>
<protein>
    <submittedName>
        <fullName evidence="2">DUF2304 family protein</fullName>
    </submittedName>
</protein>
<dbReference type="Pfam" id="PF10066">
    <property type="entry name" value="DUF2304"/>
    <property type="match status" value="1"/>
</dbReference>
<evidence type="ECO:0000313" key="3">
    <source>
        <dbReference type="Proteomes" id="UP000234271"/>
    </source>
</evidence>
<name>A0A2N9YHA9_9GAMM</name>
<dbReference type="STRING" id="288004.AL038_09810"/>
<evidence type="ECO:0000256" key="1">
    <source>
        <dbReference type="SAM" id="Phobius"/>
    </source>
</evidence>
<dbReference type="AlphaFoldDB" id="A0A2N9YHA9"/>
<keyword evidence="1" id="KW-1133">Transmembrane helix</keyword>